<dbReference type="AlphaFoldDB" id="A0A1Z3N447"/>
<feature type="signal peptide" evidence="1">
    <location>
        <begin position="1"/>
        <end position="21"/>
    </location>
</feature>
<keyword evidence="1" id="KW-0732">Signal</keyword>
<gene>
    <name evidence="2" type="ORF">B9G79_00790</name>
</gene>
<accession>A0A1Z3N447</accession>
<evidence type="ECO:0000313" key="2">
    <source>
        <dbReference type="EMBL" id="ASD62201.1"/>
    </source>
</evidence>
<evidence type="ECO:0000313" key="3">
    <source>
        <dbReference type="Proteomes" id="UP000197003"/>
    </source>
</evidence>
<dbReference type="OrthoDB" id="5289807at2"/>
<organism evidence="2 3">
    <name type="scientific">Bdellovibrio bacteriovorus</name>
    <dbReference type="NCBI Taxonomy" id="959"/>
    <lineage>
        <taxon>Bacteria</taxon>
        <taxon>Pseudomonadati</taxon>
        <taxon>Bdellovibrionota</taxon>
        <taxon>Bdellovibrionia</taxon>
        <taxon>Bdellovibrionales</taxon>
        <taxon>Pseudobdellovibrionaceae</taxon>
        <taxon>Bdellovibrio</taxon>
    </lineage>
</organism>
<name>A0A1Z3N447_BDEBC</name>
<reference evidence="2 3" key="1">
    <citation type="submission" date="2017-04" db="EMBL/GenBank/DDBJ databases">
        <title>Whole genome sequence of Bdellovibrio bacteriovorus strain SSB218315.</title>
        <authorList>
            <person name="Oyedara O."/>
            <person name="Rodriguez-Perez M.A."/>
        </authorList>
    </citation>
    <scope>NUCLEOTIDE SEQUENCE [LARGE SCALE GENOMIC DNA]</scope>
    <source>
        <strain evidence="2 3">SSB218315</strain>
    </source>
</reference>
<protein>
    <submittedName>
        <fullName evidence="2">Uncharacterized protein</fullName>
    </submittedName>
</protein>
<feature type="chain" id="PRO_5012803094" evidence="1">
    <location>
        <begin position="22"/>
        <end position="285"/>
    </location>
</feature>
<evidence type="ECO:0000256" key="1">
    <source>
        <dbReference type="SAM" id="SignalP"/>
    </source>
</evidence>
<dbReference type="RefSeq" id="WP_088563859.1">
    <property type="nucleotide sequence ID" value="NZ_CP020946.1"/>
</dbReference>
<dbReference type="EMBL" id="CP020946">
    <property type="protein sequence ID" value="ASD62201.1"/>
    <property type="molecule type" value="Genomic_DNA"/>
</dbReference>
<dbReference type="Proteomes" id="UP000197003">
    <property type="component" value="Chromosome"/>
</dbReference>
<proteinExistence type="predicted"/>
<sequence>MKKMIFSAALSTLLLPALATAYILPTRTILQKTSENAGSGIYAIEQEVQFSNGEETTLVKETWLVDSDRTLRLTVTGGKDLQNSFRLQFVYNGGQKWSMTGGNRKSEKLPEEFLEKFLNMRNPEIFANTLAHFKIVPAGAFNKKPLPKNAADIKHDPESWVRFSRTGGVVNYALGVATPVDQEAGSPGIWIQQDEFVVRKLRLPSQVEMSANNYNNFARNLSYPRSRTIRWGNNTVTIRLISASARPQTAVALFQPSSLDANLKWDGINSLATKDVITEFYTRFR</sequence>